<organism evidence="1 2">
    <name type="scientific">Paenibacillus thiaminolyticus</name>
    <name type="common">Bacillus thiaminolyticus</name>
    <dbReference type="NCBI Taxonomy" id="49283"/>
    <lineage>
        <taxon>Bacteria</taxon>
        <taxon>Bacillati</taxon>
        <taxon>Bacillota</taxon>
        <taxon>Bacilli</taxon>
        <taxon>Bacillales</taxon>
        <taxon>Paenibacillaceae</taxon>
        <taxon>Paenibacillus</taxon>
    </lineage>
</organism>
<gene>
    <name evidence="1" type="ORF">DQX05_20675</name>
</gene>
<evidence type="ECO:0000313" key="2">
    <source>
        <dbReference type="Proteomes" id="UP000266177"/>
    </source>
</evidence>
<dbReference type="AlphaFoldDB" id="A0A3A3GZ93"/>
<name>A0A3A3GZ93_PANTH</name>
<dbReference type="Proteomes" id="UP000266177">
    <property type="component" value="Unassembled WGS sequence"/>
</dbReference>
<dbReference type="OrthoDB" id="2590463at2"/>
<evidence type="ECO:0000313" key="1">
    <source>
        <dbReference type="EMBL" id="RJG21639.1"/>
    </source>
</evidence>
<protein>
    <submittedName>
        <fullName evidence="1">Uncharacterized protein</fullName>
    </submittedName>
</protein>
<dbReference type="EMBL" id="QYZD01000022">
    <property type="protein sequence ID" value="RJG21639.1"/>
    <property type="molecule type" value="Genomic_DNA"/>
</dbReference>
<comment type="caution">
    <text evidence="1">The sequence shown here is derived from an EMBL/GenBank/DDBJ whole genome shotgun (WGS) entry which is preliminary data.</text>
</comment>
<reference evidence="1 2" key="1">
    <citation type="submission" date="2018-09" db="EMBL/GenBank/DDBJ databases">
        <title>Paenibacillus SK2017-BO5.</title>
        <authorList>
            <person name="Piskunova J.V."/>
            <person name="Dubiley S.A."/>
            <person name="Severinov K.V."/>
        </authorList>
    </citation>
    <scope>NUCLEOTIDE SEQUENCE [LARGE SCALE GENOMIC DNA]</scope>
    <source>
        <strain evidence="1 2">BO5</strain>
    </source>
</reference>
<dbReference type="RefSeq" id="WP_119795380.1">
    <property type="nucleotide sequence ID" value="NZ_QYZD01000022.1"/>
</dbReference>
<accession>A0A3A3GZ93</accession>
<sequence length="194" mass="22109">MTNATHEVIIPVDLAAGTFTNTAIKDGKLQLKELKKDDNGNIVYAPSGSWESLPIVIQDRFTAFQRMTQTVDVKGAADYKLYIRYSPDNSTWNEYAAIDKTAGNLDSAPFAKYAQLKIKFIPALHDATFTVDDFTDTAKYSNEWVNSDEGVLELKKHYRYKYERDETWEDEGVLLRKRIPNGKMKKIDSLRVEG</sequence>
<proteinExistence type="predicted"/>